<reference evidence="3" key="1">
    <citation type="submission" date="2022-06" db="EMBL/GenBank/DDBJ databases">
        <authorList>
            <person name="Berger JAMES D."/>
            <person name="Berger JAMES D."/>
        </authorList>
    </citation>
    <scope>NUCLEOTIDE SEQUENCE [LARGE SCALE GENOMIC DNA]</scope>
</reference>
<evidence type="ECO:0000313" key="3">
    <source>
        <dbReference type="Proteomes" id="UP000050795"/>
    </source>
</evidence>
<evidence type="ECO:0000256" key="2">
    <source>
        <dbReference type="SAM" id="Phobius"/>
    </source>
</evidence>
<feature type="compositionally biased region" description="Polar residues" evidence="1">
    <location>
        <begin position="148"/>
        <end position="158"/>
    </location>
</feature>
<evidence type="ECO:0000313" key="4">
    <source>
        <dbReference type="WBParaSite" id="TREG1_2970.1"/>
    </source>
</evidence>
<accession>A0AA85JK31</accession>
<dbReference type="AlphaFoldDB" id="A0AA85JK31"/>
<dbReference type="Proteomes" id="UP000050795">
    <property type="component" value="Unassembled WGS sequence"/>
</dbReference>
<dbReference type="WBParaSite" id="TREG1_2970.1">
    <property type="protein sequence ID" value="TREG1_2970.1"/>
    <property type="gene ID" value="TREG1_2970"/>
</dbReference>
<proteinExistence type="predicted"/>
<evidence type="ECO:0000256" key="1">
    <source>
        <dbReference type="SAM" id="MobiDB-lite"/>
    </source>
</evidence>
<name>A0AA85JK31_TRIRE</name>
<keyword evidence="2" id="KW-0472">Membrane</keyword>
<sequence>MSGEIATPILAFGCALIVFLIFVVLLVIDHVIRYQKMINRKRKVKIQGEPITLYSSPEIQSDWTSDPTLINNMNYGVVVNHVPPEKETPTVEDKKADEDMMVRPPHIGELLQSRLNEVEAQDYENASNEEPLDYAYEGQENERMENGDLSSGTSLHSI</sequence>
<organism evidence="3 4">
    <name type="scientific">Trichobilharzia regenti</name>
    <name type="common">Nasal bird schistosome</name>
    <dbReference type="NCBI Taxonomy" id="157069"/>
    <lineage>
        <taxon>Eukaryota</taxon>
        <taxon>Metazoa</taxon>
        <taxon>Spiralia</taxon>
        <taxon>Lophotrochozoa</taxon>
        <taxon>Platyhelminthes</taxon>
        <taxon>Trematoda</taxon>
        <taxon>Digenea</taxon>
        <taxon>Strigeidida</taxon>
        <taxon>Schistosomatoidea</taxon>
        <taxon>Schistosomatidae</taxon>
        <taxon>Trichobilharzia</taxon>
    </lineage>
</organism>
<keyword evidence="2" id="KW-1133">Transmembrane helix</keyword>
<protein>
    <submittedName>
        <fullName evidence="4">Uncharacterized protein</fullName>
    </submittedName>
</protein>
<reference evidence="4" key="2">
    <citation type="submission" date="2023-11" db="UniProtKB">
        <authorList>
            <consortium name="WormBaseParasite"/>
        </authorList>
    </citation>
    <scope>IDENTIFICATION</scope>
</reference>
<keyword evidence="3" id="KW-1185">Reference proteome</keyword>
<feature type="transmembrane region" description="Helical" evidence="2">
    <location>
        <begin position="6"/>
        <end position="32"/>
    </location>
</feature>
<feature type="region of interest" description="Disordered" evidence="1">
    <location>
        <begin position="121"/>
        <end position="158"/>
    </location>
</feature>
<keyword evidence="2" id="KW-0812">Transmembrane</keyword>